<name>A0A148KMB0_9ALTE</name>
<accession>A0A148KMB0</accession>
<proteinExistence type="predicted"/>
<evidence type="ECO:0000313" key="1">
    <source>
        <dbReference type="EMBL" id="KXI27399.1"/>
    </source>
</evidence>
<dbReference type="STRING" id="1799789.AX660_22035"/>
<dbReference type="RefSeq" id="WP_082769023.1">
    <property type="nucleotide sequence ID" value="NZ_LSNE01000011.1"/>
</dbReference>
<dbReference type="AlphaFoldDB" id="A0A148KMB0"/>
<dbReference type="OrthoDB" id="6381254at2"/>
<dbReference type="Proteomes" id="UP000070299">
    <property type="component" value="Unassembled WGS sequence"/>
</dbReference>
<comment type="caution">
    <text evidence="1">The sequence shown here is derived from an EMBL/GenBank/DDBJ whole genome shotgun (WGS) entry which is preliminary data.</text>
</comment>
<dbReference type="EMBL" id="LSNE01000011">
    <property type="protein sequence ID" value="KXI27399.1"/>
    <property type="molecule type" value="Genomic_DNA"/>
</dbReference>
<gene>
    <name evidence="1" type="ORF">AX660_22035</name>
</gene>
<sequence length="286" mass="32066">MFLLLIRSKALCFIRRLMILGAAIFGLLNQAYAHPLEQTEGLKRFSRQQTLSAPTNPKQTLQSSLDIKEVKLGQNILDKAIALIENGGEIHTITGGTRSEKITVSFFQPYQESRLEQRLELYFNKHSGFIHQLNLRYKISSAYLSIEPVRTQVLEAAIAKYGKPLSMQDVRTLSKQTKGEVKLAKFADALQDNSPAAVTFFKKMSFARNAQISQDNQNLALFPAGFDQCYVWPQDNFNELLTFCAFAPNAANAASRGLEFSLLNFSIAETIIEQEHLNKASTPLSL</sequence>
<organism evidence="1 2">
    <name type="scientific">Paraglaciecola hydrolytica</name>
    <dbReference type="NCBI Taxonomy" id="1799789"/>
    <lineage>
        <taxon>Bacteria</taxon>
        <taxon>Pseudomonadati</taxon>
        <taxon>Pseudomonadota</taxon>
        <taxon>Gammaproteobacteria</taxon>
        <taxon>Alteromonadales</taxon>
        <taxon>Alteromonadaceae</taxon>
        <taxon>Paraglaciecola</taxon>
    </lineage>
</organism>
<evidence type="ECO:0000313" key="2">
    <source>
        <dbReference type="Proteomes" id="UP000070299"/>
    </source>
</evidence>
<reference evidence="2" key="1">
    <citation type="submission" date="2016-02" db="EMBL/GenBank/DDBJ databases">
        <authorList>
            <person name="Schultz-Johansen M."/>
            <person name="Glaring M.A."/>
            <person name="Bech P.K."/>
            <person name="Stougaard P."/>
        </authorList>
    </citation>
    <scope>NUCLEOTIDE SEQUENCE [LARGE SCALE GENOMIC DNA]</scope>
    <source>
        <strain evidence="2">S66</strain>
    </source>
</reference>
<protein>
    <submittedName>
        <fullName evidence="1">Uncharacterized protein</fullName>
    </submittedName>
</protein>
<keyword evidence="2" id="KW-1185">Reference proteome</keyword>